<organism evidence="3 4">
    <name type="scientific">Oryza meyeriana var. granulata</name>
    <dbReference type="NCBI Taxonomy" id="110450"/>
    <lineage>
        <taxon>Eukaryota</taxon>
        <taxon>Viridiplantae</taxon>
        <taxon>Streptophyta</taxon>
        <taxon>Embryophyta</taxon>
        <taxon>Tracheophyta</taxon>
        <taxon>Spermatophyta</taxon>
        <taxon>Magnoliopsida</taxon>
        <taxon>Liliopsida</taxon>
        <taxon>Poales</taxon>
        <taxon>Poaceae</taxon>
        <taxon>BOP clade</taxon>
        <taxon>Oryzoideae</taxon>
        <taxon>Oryzeae</taxon>
        <taxon>Oryzinae</taxon>
        <taxon>Oryza</taxon>
        <taxon>Oryza meyeriana</taxon>
    </lineage>
</organism>
<keyword evidence="2" id="KW-1133">Transmembrane helix</keyword>
<dbReference type="Proteomes" id="UP000479710">
    <property type="component" value="Unassembled WGS sequence"/>
</dbReference>
<dbReference type="AlphaFoldDB" id="A0A6G1EA11"/>
<feature type="transmembrane region" description="Helical" evidence="2">
    <location>
        <begin position="38"/>
        <end position="59"/>
    </location>
</feature>
<keyword evidence="4" id="KW-1185">Reference proteome</keyword>
<feature type="region of interest" description="Disordered" evidence="1">
    <location>
        <begin position="88"/>
        <end position="121"/>
    </location>
</feature>
<name>A0A6G1EA11_9ORYZ</name>
<sequence length="148" mass="16320">MTWSAVAMQANQCWTRTQSLEPTTKALPLHLWYKPNRLHLLCGLSACLLNPLCLWLLWLTQDVGLHLLWLLLLRGHLNYGDSGLPWRGQRGRKAHQSLHSRGTRRAKHLHTSGSGTDDNTPPGAVAMAEEVGVVVIVVVGTTATEATT</sequence>
<gene>
    <name evidence="3" type="ORF">E2562_011378</name>
</gene>
<evidence type="ECO:0000313" key="3">
    <source>
        <dbReference type="EMBL" id="KAF0921628.1"/>
    </source>
</evidence>
<proteinExistence type="predicted"/>
<evidence type="ECO:0000256" key="2">
    <source>
        <dbReference type="SAM" id="Phobius"/>
    </source>
</evidence>
<evidence type="ECO:0000256" key="1">
    <source>
        <dbReference type="SAM" id="MobiDB-lite"/>
    </source>
</evidence>
<dbReference type="EMBL" id="SPHZ02000004">
    <property type="protein sequence ID" value="KAF0921628.1"/>
    <property type="molecule type" value="Genomic_DNA"/>
</dbReference>
<protein>
    <submittedName>
        <fullName evidence="3">Uncharacterized protein</fullName>
    </submittedName>
</protein>
<evidence type="ECO:0000313" key="4">
    <source>
        <dbReference type="Proteomes" id="UP000479710"/>
    </source>
</evidence>
<reference evidence="3 4" key="1">
    <citation type="submission" date="2019-11" db="EMBL/GenBank/DDBJ databases">
        <title>Whole genome sequence of Oryza granulata.</title>
        <authorList>
            <person name="Li W."/>
        </authorList>
    </citation>
    <scope>NUCLEOTIDE SEQUENCE [LARGE SCALE GENOMIC DNA]</scope>
    <source>
        <strain evidence="4">cv. Menghai</strain>
        <tissue evidence="3">Leaf</tissue>
    </source>
</reference>
<feature type="compositionally biased region" description="Basic residues" evidence="1">
    <location>
        <begin position="89"/>
        <end position="110"/>
    </location>
</feature>
<keyword evidence="2" id="KW-0472">Membrane</keyword>
<comment type="caution">
    <text evidence="3">The sequence shown here is derived from an EMBL/GenBank/DDBJ whole genome shotgun (WGS) entry which is preliminary data.</text>
</comment>
<accession>A0A6G1EA11</accession>
<keyword evidence="2" id="KW-0812">Transmembrane</keyword>